<dbReference type="Pfam" id="PF08800">
    <property type="entry name" value="BT4734-like_N"/>
    <property type="match status" value="1"/>
</dbReference>
<dbReference type="Proteomes" id="UP001597369">
    <property type="component" value="Unassembled WGS sequence"/>
</dbReference>
<dbReference type="Pfam" id="PF08707">
    <property type="entry name" value="PriCT_2"/>
    <property type="match status" value="1"/>
</dbReference>
<dbReference type="EMBL" id="JBHUHV010000058">
    <property type="protein sequence ID" value="MFD2069017.1"/>
    <property type="molecule type" value="Genomic_DNA"/>
</dbReference>
<evidence type="ECO:0000259" key="1">
    <source>
        <dbReference type="Pfam" id="PF08707"/>
    </source>
</evidence>
<feature type="domain" description="Primase C-terminal 2" evidence="1">
    <location>
        <begin position="242"/>
        <end position="307"/>
    </location>
</feature>
<keyword evidence="4" id="KW-1185">Reference proteome</keyword>
<evidence type="ECO:0000313" key="4">
    <source>
        <dbReference type="Proteomes" id="UP001597369"/>
    </source>
</evidence>
<comment type="caution">
    <text evidence="3">The sequence shown here is derived from an EMBL/GenBank/DDBJ whole genome shotgun (WGS) entry which is preliminary data.</text>
</comment>
<reference evidence="4" key="1">
    <citation type="journal article" date="2019" name="Int. J. Syst. Evol. Microbiol.">
        <title>The Global Catalogue of Microorganisms (GCM) 10K type strain sequencing project: providing services to taxonomists for standard genome sequencing and annotation.</title>
        <authorList>
            <consortium name="The Broad Institute Genomics Platform"/>
            <consortium name="The Broad Institute Genome Sequencing Center for Infectious Disease"/>
            <person name="Wu L."/>
            <person name="Ma J."/>
        </authorList>
    </citation>
    <scope>NUCLEOTIDE SEQUENCE [LARGE SCALE GENOMIC DNA]</scope>
    <source>
        <strain evidence="4">JCM 16545</strain>
    </source>
</reference>
<evidence type="ECO:0000313" key="3">
    <source>
        <dbReference type="EMBL" id="MFD2069017.1"/>
    </source>
</evidence>
<sequence length="313" mass="35448">MDKGLINHNLCPVPEVGRDRARNSVLDVKVSCFASYTTPTNSVSINLLTWLSSAKYRLEVEKIRATEDKSIRDSLKSRLPAITPSGIFSARNEKSLIKHSGLIQFDIDLKENRQIGNFYELKQQLSNIPNVAYCGLSVSGQGFWGLIPIAFTDKHKEHFRALRKAFLQMGIIVDEKPKNVASLRGYSFDPEPYFNHQAIMFKLNEAPLKQKGNSYSNLKTLKSFTSSIKDKVEACIAEIERTGVDITSSYAAWFEIGCSLASEFGENARGYFHQISQYHPEYSYTKTDMQFNRCLKGGYNFSIGTFFMHCNNL</sequence>
<accession>A0ABW4X210</accession>
<dbReference type="InterPro" id="IPR014907">
    <property type="entry name" value="BT4734-like_N"/>
</dbReference>
<protein>
    <submittedName>
        <fullName evidence="3">BT4734/BF3469 family protein</fullName>
    </submittedName>
</protein>
<evidence type="ECO:0000259" key="2">
    <source>
        <dbReference type="Pfam" id="PF08800"/>
    </source>
</evidence>
<gene>
    <name evidence="3" type="ORF">ACFSKU_19165</name>
</gene>
<dbReference type="InterPro" id="IPR014819">
    <property type="entry name" value="PriCT_2"/>
</dbReference>
<organism evidence="3 4">
    <name type="scientific">Pontibacter silvestris</name>
    <dbReference type="NCBI Taxonomy" id="2305183"/>
    <lineage>
        <taxon>Bacteria</taxon>
        <taxon>Pseudomonadati</taxon>
        <taxon>Bacteroidota</taxon>
        <taxon>Cytophagia</taxon>
        <taxon>Cytophagales</taxon>
        <taxon>Hymenobacteraceae</taxon>
        <taxon>Pontibacter</taxon>
    </lineage>
</organism>
<proteinExistence type="predicted"/>
<feature type="domain" description="BT4734-like N-terminal" evidence="2">
    <location>
        <begin position="75"/>
        <end position="194"/>
    </location>
</feature>
<name>A0ABW4X210_9BACT</name>
<dbReference type="RefSeq" id="WP_229957504.1">
    <property type="nucleotide sequence ID" value="NZ_JAJJWI010000001.1"/>
</dbReference>